<dbReference type="Proteomes" id="UP000218606">
    <property type="component" value="Chromosome"/>
</dbReference>
<dbReference type="Pfam" id="PF13481">
    <property type="entry name" value="AAA_25"/>
    <property type="match status" value="1"/>
</dbReference>
<feature type="region of interest" description="Disordered" evidence="1">
    <location>
        <begin position="275"/>
        <end position="299"/>
    </location>
</feature>
<feature type="compositionally biased region" description="Polar residues" evidence="1">
    <location>
        <begin position="1"/>
        <end position="11"/>
    </location>
</feature>
<organism evidence="2 3">
    <name type="scientific">Phaeobacter piscinae</name>
    <dbReference type="NCBI Taxonomy" id="1580596"/>
    <lineage>
        <taxon>Bacteria</taxon>
        <taxon>Pseudomonadati</taxon>
        <taxon>Pseudomonadota</taxon>
        <taxon>Alphaproteobacteria</taxon>
        <taxon>Rhodobacterales</taxon>
        <taxon>Roseobacteraceae</taxon>
        <taxon>Phaeobacter</taxon>
    </lineage>
</organism>
<sequence length="387" mass="41403">MKAKQDTNSNDGMPAPTFRGCQPVRVNEFKPDLNRPYIVKGLLLAGQVGMFAGPSNKGKSSISAGVAAHVAMGRDVGETRVNRSAVIYVAAEDAEGISERAYPFMSNAPAGSAPFEVFDLALDFKDKDQIADFAEYATASRVRWGCERLLIIIDTYNLSIGDGDENSARDTSLVVGNAQWLAKTTGAHVLFIHHVGTNDNGRPRGSSAMTANVDTLLTLQPAEGAGSENVVFVVQNKQRRIPKGAPIAFRIEPYEVGFDADGDKVTVPMAVPFSPGSSLVPKQPQKRGGTSKEAAGNERAEDILRVLRDLRAADGGKWHTPTAIRDLAGTPFNDARRRSADALRKAVKRALDALKDGGKIEANAQGGYRFASSNTLPDATDCHGTLH</sequence>
<proteinExistence type="predicted"/>
<dbReference type="EMBL" id="CP010767">
    <property type="protein sequence ID" value="ATG42378.1"/>
    <property type="molecule type" value="Genomic_DNA"/>
</dbReference>
<accession>A0AAN1L9B1</accession>
<gene>
    <name evidence="2" type="ORF">PhaeoP13_00414</name>
</gene>
<reference evidence="2 3" key="1">
    <citation type="journal article" date="2017" name="Front. Microbiol.">
        <title>Phaeobacter piscinae sp. nov., a species of the Roseobacter group and potential aquaculture probiont.</title>
        <authorList>
            <person name="Sonnenschein E.C."/>
            <person name="Phippen C.B.W."/>
            <person name="Nielsen K.F."/>
            <person name="Mateiu R.V."/>
            <person name="Melchiorsen J."/>
            <person name="Gram L."/>
            <person name="Overmann J."/>
            <person name="Freese H.M."/>
        </authorList>
    </citation>
    <scope>NUCLEOTIDE SEQUENCE [LARGE SCALE GENOMIC DNA]</scope>
    <source>
        <strain evidence="2 3">P13</strain>
    </source>
</reference>
<dbReference type="Gene3D" id="3.40.50.300">
    <property type="entry name" value="P-loop containing nucleotide triphosphate hydrolases"/>
    <property type="match status" value="1"/>
</dbReference>
<dbReference type="SUPFAM" id="SSF52540">
    <property type="entry name" value="P-loop containing nucleoside triphosphate hydrolases"/>
    <property type="match status" value="1"/>
</dbReference>
<evidence type="ECO:0000313" key="2">
    <source>
        <dbReference type="EMBL" id="ATG42378.1"/>
    </source>
</evidence>
<dbReference type="RefSeq" id="WP_123619029.1">
    <property type="nucleotide sequence ID" value="NZ_CP010715.1"/>
</dbReference>
<feature type="region of interest" description="Disordered" evidence="1">
    <location>
        <begin position="1"/>
        <end position="20"/>
    </location>
</feature>
<dbReference type="InterPro" id="IPR027417">
    <property type="entry name" value="P-loop_NTPase"/>
</dbReference>
<evidence type="ECO:0000313" key="3">
    <source>
        <dbReference type="Proteomes" id="UP000218606"/>
    </source>
</evidence>
<evidence type="ECO:0000256" key="1">
    <source>
        <dbReference type="SAM" id="MobiDB-lite"/>
    </source>
</evidence>
<protein>
    <recommendedName>
        <fullName evidence="4">AAA domain protein</fullName>
    </recommendedName>
</protein>
<name>A0AAN1L9B1_9RHOB</name>
<dbReference type="AlphaFoldDB" id="A0AAN1L9B1"/>
<evidence type="ECO:0008006" key="4">
    <source>
        <dbReference type="Google" id="ProtNLM"/>
    </source>
</evidence>